<reference evidence="2 3" key="1">
    <citation type="submission" date="2019-02" db="EMBL/GenBank/DDBJ databases">
        <title>Deep-cultivation of Planctomycetes and their phenomic and genomic characterization uncovers novel biology.</title>
        <authorList>
            <person name="Wiegand S."/>
            <person name="Jogler M."/>
            <person name="Boedeker C."/>
            <person name="Pinto D."/>
            <person name="Vollmers J."/>
            <person name="Rivas-Marin E."/>
            <person name="Kohn T."/>
            <person name="Peeters S.H."/>
            <person name="Heuer A."/>
            <person name="Rast P."/>
            <person name="Oberbeckmann S."/>
            <person name="Bunk B."/>
            <person name="Jeske O."/>
            <person name="Meyerdierks A."/>
            <person name="Storesund J.E."/>
            <person name="Kallscheuer N."/>
            <person name="Luecker S."/>
            <person name="Lage O.M."/>
            <person name="Pohl T."/>
            <person name="Merkel B.J."/>
            <person name="Hornburger P."/>
            <person name="Mueller R.-W."/>
            <person name="Bruemmer F."/>
            <person name="Labrenz M."/>
            <person name="Spormann A.M."/>
            <person name="Op den Camp H."/>
            <person name="Overmann J."/>
            <person name="Amann R."/>
            <person name="Jetten M.S.M."/>
            <person name="Mascher T."/>
            <person name="Medema M.H."/>
            <person name="Devos D.P."/>
            <person name="Kaster A.-K."/>
            <person name="Ovreas L."/>
            <person name="Rohde M."/>
            <person name="Galperin M.Y."/>
            <person name="Jogler C."/>
        </authorList>
    </citation>
    <scope>NUCLEOTIDE SEQUENCE [LARGE SCALE GENOMIC DNA]</scope>
    <source>
        <strain evidence="2 3">Pan181</strain>
    </source>
</reference>
<keyword evidence="1" id="KW-0812">Transmembrane</keyword>
<dbReference type="EMBL" id="CP036278">
    <property type="protein sequence ID" value="QDU58265.1"/>
    <property type="molecule type" value="Genomic_DNA"/>
</dbReference>
<dbReference type="OrthoDB" id="253619at2"/>
<gene>
    <name evidence="2" type="ORF">Pan181_44980</name>
</gene>
<evidence type="ECO:0000256" key="1">
    <source>
        <dbReference type="SAM" id="Phobius"/>
    </source>
</evidence>
<dbReference type="NCBIfam" id="TIGR02532">
    <property type="entry name" value="IV_pilin_GFxxxE"/>
    <property type="match status" value="1"/>
</dbReference>
<feature type="transmembrane region" description="Helical" evidence="1">
    <location>
        <begin position="40"/>
        <end position="66"/>
    </location>
</feature>
<dbReference type="RefSeq" id="WP_145249967.1">
    <property type="nucleotide sequence ID" value="NZ_CP036278.1"/>
</dbReference>
<dbReference type="Proteomes" id="UP000315750">
    <property type="component" value="Chromosome"/>
</dbReference>
<dbReference type="AlphaFoldDB" id="A0A518AU98"/>
<sequence>MSWKLDEKTRKQPWEPQRLTTAVRASLPSSSFHGSSVGRAAFTLVELLVTIVIIGILATLLLGVAARAGESAREARTKALVTRLHTLVSQQYDSYRDRRAPVSRAIQSQLDDQVRRRNITSQQRGLAMAEMRLYAIRELMLMEMPDRWSDVLLNSVDAVNGASNLNSPQYLDPPSVPPAFGGATPIVEAYRRQYFSMLNAGVSKELIKQNQGAECLYMMVMIATADGEARSLFSEKSIGDTDGDGAKEFVDGWGNPISFIRWPVGYDSDRQLNARDLGDPTAATWLNAAAADHDPMDAFRVEPRAFRVVPLIFSAGPDEQYNLYSARDTTIWPDATPSAGTYVSTAHLSPFETVTSSAGDFFLGSPMNEAGNEVDPYGGADNITNHNISGD</sequence>
<keyword evidence="1" id="KW-0472">Membrane</keyword>
<protein>
    <recommendedName>
        <fullName evidence="4">Type II secretion system protein G</fullName>
    </recommendedName>
</protein>
<evidence type="ECO:0008006" key="4">
    <source>
        <dbReference type="Google" id="ProtNLM"/>
    </source>
</evidence>
<dbReference type="InterPro" id="IPR012902">
    <property type="entry name" value="N_methyl_site"/>
</dbReference>
<keyword evidence="3" id="KW-1185">Reference proteome</keyword>
<evidence type="ECO:0000313" key="2">
    <source>
        <dbReference type="EMBL" id="QDU58265.1"/>
    </source>
</evidence>
<organism evidence="2 3">
    <name type="scientific">Aeoliella mucimassa</name>
    <dbReference type="NCBI Taxonomy" id="2527972"/>
    <lineage>
        <taxon>Bacteria</taxon>
        <taxon>Pseudomonadati</taxon>
        <taxon>Planctomycetota</taxon>
        <taxon>Planctomycetia</taxon>
        <taxon>Pirellulales</taxon>
        <taxon>Lacipirellulaceae</taxon>
        <taxon>Aeoliella</taxon>
    </lineage>
</organism>
<dbReference type="Gene3D" id="3.30.700.10">
    <property type="entry name" value="Glycoprotein, Type 4 Pilin"/>
    <property type="match status" value="1"/>
</dbReference>
<evidence type="ECO:0000313" key="3">
    <source>
        <dbReference type="Proteomes" id="UP000315750"/>
    </source>
</evidence>
<keyword evidence="1" id="KW-1133">Transmembrane helix</keyword>
<name>A0A518AU98_9BACT</name>
<dbReference type="InterPro" id="IPR045584">
    <property type="entry name" value="Pilin-like"/>
</dbReference>
<dbReference type="Pfam" id="PF07963">
    <property type="entry name" value="N_methyl"/>
    <property type="match status" value="1"/>
</dbReference>
<accession>A0A518AU98</accession>
<dbReference type="SUPFAM" id="SSF54523">
    <property type="entry name" value="Pili subunits"/>
    <property type="match status" value="1"/>
</dbReference>
<dbReference type="KEGG" id="amuc:Pan181_44980"/>
<proteinExistence type="predicted"/>